<dbReference type="EMBL" id="JACEIK010005857">
    <property type="protein sequence ID" value="MCE0482312.1"/>
    <property type="molecule type" value="Genomic_DNA"/>
</dbReference>
<proteinExistence type="predicted"/>
<dbReference type="PANTHER" id="PTHR45748:SF7">
    <property type="entry name" value="1-PHOSPHATIDYLINOSITOL 3-PHOSPHATE 5-KINASE-RELATED"/>
    <property type="match status" value="1"/>
</dbReference>
<keyword evidence="2" id="KW-1185">Reference proteome</keyword>
<organism evidence="1 2">
    <name type="scientific">Datura stramonium</name>
    <name type="common">Jimsonweed</name>
    <name type="synonym">Common thornapple</name>
    <dbReference type="NCBI Taxonomy" id="4076"/>
    <lineage>
        <taxon>Eukaryota</taxon>
        <taxon>Viridiplantae</taxon>
        <taxon>Streptophyta</taxon>
        <taxon>Embryophyta</taxon>
        <taxon>Tracheophyta</taxon>
        <taxon>Spermatophyta</taxon>
        <taxon>Magnoliopsida</taxon>
        <taxon>eudicotyledons</taxon>
        <taxon>Gunneridae</taxon>
        <taxon>Pentapetalae</taxon>
        <taxon>asterids</taxon>
        <taxon>lamiids</taxon>
        <taxon>Solanales</taxon>
        <taxon>Solanaceae</taxon>
        <taxon>Solanoideae</taxon>
        <taxon>Datureae</taxon>
        <taxon>Datura</taxon>
    </lineage>
</organism>
<name>A0ABS8VQE1_DATST</name>
<gene>
    <name evidence="1" type="primary">FAB1B_6</name>
    <name evidence="1" type="ORF">HAX54_040978</name>
</gene>
<sequence length="122" mass="14300">SYKCSSCEIPSEAHVHCYTHHQGSLTISFKKLLELLLPCEREGKMWMWRRFFRCPRVKEFPPATQRVMMSDAAWDLCFWKFPELSFPNHAAANRVTFCGHSLHRDCLRFMGMLLFCSLPAVL</sequence>
<reference evidence="1 2" key="1">
    <citation type="journal article" date="2021" name="BMC Genomics">
        <title>Datura genome reveals duplications of psychoactive alkaloid biosynthetic genes and high mutation rate following tissue culture.</title>
        <authorList>
            <person name="Rajewski A."/>
            <person name="Carter-House D."/>
            <person name="Stajich J."/>
            <person name="Litt A."/>
        </authorList>
    </citation>
    <scope>NUCLEOTIDE SEQUENCE [LARGE SCALE GENOMIC DNA]</scope>
    <source>
        <strain evidence="1">AR-01</strain>
    </source>
</reference>
<dbReference type="Proteomes" id="UP000823775">
    <property type="component" value="Unassembled WGS sequence"/>
</dbReference>
<comment type="caution">
    <text evidence="1">The sequence shown here is derived from an EMBL/GenBank/DDBJ whole genome shotgun (WGS) entry which is preliminary data.</text>
</comment>
<protein>
    <submittedName>
        <fullName evidence="1">1-phosphatidylinositol-3-phosphate 5-kinase fab1b</fullName>
    </submittedName>
</protein>
<evidence type="ECO:0000313" key="1">
    <source>
        <dbReference type="EMBL" id="MCE0482312.1"/>
    </source>
</evidence>
<evidence type="ECO:0000313" key="2">
    <source>
        <dbReference type="Proteomes" id="UP000823775"/>
    </source>
</evidence>
<dbReference type="PANTHER" id="PTHR45748">
    <property type="entry name" value="1-PHOSPHATIDYLINOSITOL 3-PHOSPHATE 5-KINASE-RELATED"/>
    <property type="match status" value="1"/>
</dbReference>
<accession>A0ABS8VQE1</accession>
<feature type="non-terminal residue" evidence="1">
    <location>
        <position position="1"/>
    </location>
</feature>